<dbReference type="RefSeq" id="WP_077752354.1">
    <property type="nucleotide sequence ID" value="NZ_CP014782.1"/>
</dbReference>
<reference evidence="3 4" key="1">
    <citation type="submission" date="2016-03" db="EMBL/GenBank/DDBJ databases">
        <title>Complete genome sequence of Shewanella psychrophila WP2, a deep sea bacterium isolated from west Pacific sediment.</title>
        <authorList>
            <person name="Xu G."/>
            <person name="Jian H."/>
        </authorList>
    </citation>
    <scope>NUCLEOTIDE SEQUENCE [LARGE SCALE GENOMIC DNA]</scope>
    <source>
        <strain evidence="3 4">WP2</strain>
    </source>
</reference>
<organism evidence="3 4">
    <name type="scientific">Shewanella psychrophila</name>
    <dbReference type="NCBI Taxonomy" id="225848"/>
    <lineage>
        <taxon>Bacteria</taxon>
        <taxon>Pseudomonadati</taxon>
        <taxon>Pseudomonadota</taxon>
        <taxon>Gammaproteobacteria</taxon>
        <taxon>Alteromonadales</taxon>
        <taxon>Shewanellaceae</taxon>
        <taxon>Shewanella</taxon>
    </lineage>
</organism>
<name>A0A1S6HNP0_9GAMM</name>
<dbReference type="Proteomes" id="UP000189545">
    <property type="component" value="Chromosome"/>
</dbReference>
<dbReference type="AlphaFoldDB" id="A0A1S6HNP0"/>
<keyword evidence="3" id="KW-0378">Hydrolase</keyword>
<gene>
    <name evidence="3" type="ORF">Sps_01991</name>
</gene>
<keyword evidence="4" id="KW-1185">Reference proteome</keyword>
<dbReference type="InterPro" id="IPR029058">
    <property type="entry name" value="AB_hydrolase_fold"/>
</dbReference>
<sequence>MKTKFLAPYASALIGSLLVAGCGSEENVSQAPISVYVPFSINALPIPNDGYGFDSDHTIAFPVENQVEGVDRENFYRSSDTVYAALDGWGLCVEPIRIPIASIDADERYPLDSASLVNNIMLIDAASAKAVPAEITASGEEIKIACQQALNSESRYFLAVSDRVKTQFGEPLMADASFTSLLSRDEDDLSETELLIKQQITLATEAYQQASGQGNVIYGAQFTTQSVYPILDSIIEHDASASLGELTKINDARKYDTYQTSLTMPYYLPFTKEDEASCLVDEFDPITACPDLYRWMKPESGGEHLTKTNTLPQSTSLDVVADIHSPTDWDGKQPLPVVLFIHGVTADKNAASLMVKDYVDQGFLVAAIDMPYHGERIMYDREGNEISAQVDKANFINIASPLTLRGNLTQAVSDNLSLRYALNKVSWTDPTNVHLVGHSLGGIVSVMVSEMSQQVEALHFNTVNFVVPGQGLVNLTLTSDTLGEETEQAIKQSPDIQRGIAETLVPQSCQPSDSNETCILSLREFESVSEHNQITVSALEEDIYALLLPDFKQGIQASTDSADPANFVQRQNMAMQPTLLIEAVGNCNASCEVGEYLPDFVVPNSSPDNVMTGTDPLVTALNLGVIRGSVIDESGTGLRVMIRATVGGHGTYLFPYEGPMDEEGKPGIPDTEILDEVWNATDTQQVAVASMVISDGGEVMINNLDNIE</sequence>
<evidence type="ECO:0000259" key="2">
    <source>
        <dbReference type="Pfam" id="PF12262"/>
    </source>
</evidence>
<dbReference type="InterPro" id="IPR025920">
    <property type="entry name" value="Lipase_bact_N"/>
</dbReference>
<evidence type="ECO:0000313" key="4">
    <source>
        <dbReference type="Proteomes" id="UP000189545"/>
    </source>
</evidence>
<feature type="domain" description="Bacterial virulence factor lipase N-terminal" evidence="2">
    <location>
        <begin position="135"/>
        <end position="228"/>
    </location>
</feature>
<dbReference type="KEGG" id="spsw:Sps_01991"/>
<dbReference type="OrthoDB" id="5477453at2"/>
<dbReference type="Gene3D" id="3.40.50.1820">
    <property type="entry name" value="alpha/beta hydrolase"/>
    <property type="match status" value="1"/>
</dbReference>
<dbReference type="SUPFAM" id="SSF53474">
    <property type="entry name" value="alpha/beta-Hydrolases"/>
    <property type="match status" value="1"/>
</dbReference>
<dbReference type="EMBL" id="CP014782">
    <property type="protein sequence ID" value="AQS37151.1"/>
    <property type="molecule type" value="Genomic_DNA"/>
</dbReference>
<keyword evidence="1" id="KW-0732">Signal</keyword>
<evidence type="ECO:0000256" key="1">
    <source>
        <dbReference type="SAM" id="SignalP"/>
    </source>
</evidence>
<dbReference type="Pfam" id="PF12262">
    <property type="entry name" value="Lipase_bact_N"/>
    <property type="match status" value="1"/>
</dbReference>
<proteinExistence type="predicted"/>
<dbReference type="STRING" id="225848.Sps_01991"/>
<evidence type="ECO:0000313" key="3">
    <source>
        <dbReference type="EMBL" id="AQS37151.1"/>
    </source>
</evidence>
<dbReference type="GO" id="GO:0016787">
    <property type="term" value="F:hydrolase activity"/>
    <property type="evidence" value="ECO:0007669"/>
    <property type="project" value="UniProtKB-KW"/>
</dbReference>
<dbReference type="PROSITE" id="PS51257">
    <property type="entry name" value="PROKAR_LIPOPROTEIN"/>
    <property type="match status" value="1"/>
</dbReference>
<protein>
    <submittedName>
        <fullName evidence="3">Bacterial virulence factor lipase N-terminal/Alpha/beta hydrolase family</fullName>
    </submittedName>
</protein>
<feature type="chain" id="PRO_5012255639" evidence="1">
    <location>
        <begin position="21"/>
        <end position="708"/>
    </location>
</feature>
<accession>A0A1S6HNP0</accession>
<feature type="signal peptide" evidence="1">
    <location>
        <begin position="1"/>
        <end position="20"/>
    </location>
</feature>